<dbReference type="InterPro" id="IPR050197">
    <property type="entry name" value="Aldolase_class_II_sugar_metab"/>
</dbReference>
<evidence type="ECO:0000313" key="4">
    <source>
        <dbReference type="EMBL" id="SDH48713.1"/>
    </source>
</evidence>
<dbReference type="STRING" id="930129.SAMN05216352_101439"/>
<dbReference type="GO" id="GO:0005829">
    <property type="term" value="C:cytosol"/>
    <property type="evidence" value="ECO:0007669"/>
    <property type="project" value="TreeGrafter"/>
</dbReference>
<protein>
    <submittedName>
        <fullName evidence="4">Ribulose-5-phosphate 4-epimerase/Fuculose-1-phosphate aldolase</fullName>
    </submittedName>
</protein>
<feature type="domain" description="Class II aldolase/adducin N-terminal" evidence="3">
    <location>
        <begin position="195"/>
        <end position="360"/>
    </location>
</feature>
<keyword evidence="5" id="KW-1185">Reference proteome</keyword>
<accession>A0A1G8CTW7</accession>
<proteinExistence type="predicted"/>
<dbReference type="AlphaFoldDB" id="A0A1G8CTW7"/>
<dbReference type="Pfam" id="PF00596">
    <property type="entry name" value="Aldolase_II"/>
    <property type="match status" value="1"/>
</dbReference>
<dbReference type="SUPFAM" id="SSF53639">
    <property type="entry name" value="AraD/HMP-PK domain-like"/>
    <property type="match status" value="1"/>
</dbReference>
<keyword evidence="1" id="KW-0479">Metal-binding</keyword>
<dbReference type="InterPro" id="IPR001303">
    <property type="entry name" value="Aldolase_II/adducin_N"/>
</dbReference>
<dbReference type="OrthoDB" id="9771527at2"/>
<dbReference type="RefSeq" id="WP_091580223.1">
    <property type="nucleotide sequence ID" value="NZ_FNDU01000001.1"/>
</dbReference>
<evidence type="ECO:0000256" key="2">
    <source>
        <dbReference type="ARBA" id="ARBA00023239"/>
    </source>
</evidence>
<evidence type="ECO:0000259" key="3">
    <source>
        <dbReference type="SMART" id="SM01007"/>
    </source>
</evidence>
<dbReference type="InterPro" id="IPR036409">
    <property type="entry name" value="Aldolase_II/adducin_N_sf"/>
</dbReference>
<evidence type="ECO:0000313" key="5">
    <source>
        <dbReference type="Proteomes" id="UP000199017"/>
    </source>
</evidence>
<evidence type="ECO:0000256" key="1">
    <source>
        <dbReference type="ARBA" id="ARBA00022723"/>
    </source>
</evidence>
<organism evidence="4 5">
    <name type="scientific">Alteribacillus bidgolensis</name>
    <dbReference type="NCBI Taxonomy" id="930129"/>
    <lineage>
        <taxon>Bacteria</taxon>
        <taxon>Bacillati</taxon>
        <taxon>Bacillota</taxon>
        <taxon>Bacilli</taxon>
        <taxon>Bacillales</taxon>
        <taxon>Bacillaceae</taxon>
        <taxon>Alteribacillus</taxon>
    </lineage>
</organism>
<dbReference type="EMBL" id="FNDU01000001">
    <property type="protein sequence ID" value="SDH48713.1"/>
    <property type="molecule type" value="Genomic_DNA"/>
</dbReference>
<dbReference type="Gene3D" id="3.40.225.10">
    <property type="entry name" value="Class II aldolase/adducin N-terminal domain"/>
    <property type="match status" value="1"/>
</dbReference>
<sequence>MNSFTFTGQPANQCSQWLFEGIRNIFLEHGYTYHSTPEDNIKLVFHVLNSNAPRPYRRKSQGTFVVSIVETETKPQDIHKEAYPYLIRSLANHLMYIVHGEKETQLYFLTPEQGNYSITFDTEKRDEQVFQQIYERLEPLASSKLVIDNDFYKDLPESLWNGDEITQSLGASGKKLDEMNLLPAPFPLEEILSERDIRHLKKLYGIGGLSYGNLSARKDNNSFWMSASGIDKSNMRKIGKDFLYISGYDDQKNTMKVSVPPRITPKRASVDAIEHWMIYQEHPEVGAIVHIHAWMDGIKATEFNYPCGTVELAESVARLVSESKNPSRTVIGLKNHGLTITGRDLDDIFERIEGKIIPQVPMQ</sequence>
<keyword evidence="2" id="KW-0456">Lyase</keyword>
<reference evidence="4 5" key="1">
    <citation type="submission" date="2016-10" db="EMBL/GenBank/DDBJ databases">
        <authorList>
            <person name="de Groot N.N."/>
        </authorList>
    </citation>
    <scope>NUCLEOTIDE SEQUENCE [LARGE SCALE GENOMIC DNA]</scope>
    <source>
        <strain evidence="5">P4B,CCM 7963,CECT 7998,DSM 25260,IBRC-M 10614,KCTC 13821</strain>
    </source>
</reference>
<dbReference type="PANTHER" id="PTHR22789:SF0">
    <property type="entry name" value="3-OXO-TETRONATE 4-PHOSPHATE DECARBOXYLASE-RELATED"/>
    <property type="match status" value="1"/>
</dbReference>
<gene>
    <name evidence="4" type="ORF">SAMN05216352_101439</name>
</gene>
<dbReference type="GO" id="GO:0016832">
    <property type="term" value="F:aldehyde-lyase activity"/>
    <property type="evidence" value="ECO:0007669"/>
    <property type="project" value="TreeGrafter"/>
</dbReference>
<dbReference type="Proteomes" id="UP000199017">
    <property type="component" value="Unassembled WGS sequence"/>
</dbReference>
<name>A0A1G8CTW7_9BACI</name>
<dbReference type="PANTHER" id="PTHR22789">
    <property type="entry name" value="FUCULOSE PHOSPHATE ALDOLASE"/>
    <property type="match status" value="1"/>
</dbReference>
<dbReference type="GO" id="GO:0046872">
    <property type="term" value="F:metal ion binding"/>
    <property type="evidence" value="ECO:0007669"/>
    <property type="project" value="UniProtKB-KW"/>
</dbReference>
<dbReference type="GO" id="GO:0019323">
    <property type="term" value="P:pentose catabolic process"/>
    <property type="evidence" value="ECO:0007669"/>
    <property type="project" value="TreeGrafter"/>
</dbReference>
<dbReference type="SMART" id="SM01007">
    <property type="entry name" value="Aldolase_II"/>
    <property type="match status" value="1"/>
</dbReference>